<evidence type="ECO:0000256" key="1">
    <source>
        <dbReference type="SAM" id="MobiDB-lite"/>
    </source>
</evidence>
<accession>A0A6G1F8D7</accession>
<feature type="compositionally biased region" description="Low complexity" evidence="1">
    <location>
        <begin position="40"/>
        <end position="50"/>
    </location>
</feature>
<feature type="region of interest" description="Disordered" evidence="1">
    <location>
        <begin position="1"/>
        <end position="81"/>
    </location>
</feature>
<feature type="compositionally biased region" description="Basic residues" evidence="1">
    <location>
        <begin position="66"/>
        <end position="75"/>
    </location>
</feature>
<dbReference type="AlphaFoldDB" id="A0A6G1F8D7"/>
<comment type="caution">
    <text evidence="2">The sequence shown here is derived from an EMBL/GenBank/DDBJ whole genome shotgun (WGS) entry which is preliminary data.</text>
</comment>
<organism evidence="2 3">
    <name type="scientific">Oryza meyeriana var. granulata</name>
    <dbReference type="NCBI Taxonomy" id="110450"/>
    <lineage>
        <taxon>Eukaryota</taxon>
        <taxon>Viridiplantae</taxon>
        <taxon>Streptophyta</taxon>
        <taxon>Embryophyta</taxon>
        <taxon>Tracheophyta</taxon>
        <taxon>Spermatophyta</taxon>
        <taxon>Magnoliopsida</taxon>
        <taxon>Liliopsida</taxon>
        <taxon>Poales</taxon>
        <taxon>Poaceae</taxon>
        <taxon>BOP clade</taxon>
        <taxon>Oryzoideae</taxon>
        <taxon>Oryzeae</taxon>
        <taxon>Oryzinae</taxon>
        <taxon>Oryza</taxon>
        <taxon>Oryza meyeriana</taxon>
    </lineage>
</organism>
<feature type="compositionally biased region" description="Basic residues" evidence="1">
    <location>
        <begin position="26"/>
        <end position="37"/>
    </location>
</feature>
<sequence>EEGHLEGETRKAMLMTERRDSCQMPKKLKTAQKHGTTRRSVPSSSSINSNPGGGNSWRLSIPSKTGHTKHTRRCAHLQSWN</sequence>
<feature type="compositionally biased region" description="Basic and acidic residues" evidence="1">
    <location>
        <begin position="1"/>
        <end position="21"/>
    </location>
</feature>
<dbReference type="EMBL" id="SPHZ02000001">
    <property type="protein sequence ID" value="KAF0933160.1"/>
    <property type="molecule type" value="Genomic_DNA"/>
</dbReference>
<gene>
    <name evidence="2" type="ORF">E2562_014149</name>
</gene>
<dbReference type="Proteomes" id="UP000479710">
    <property type="component" value="Unassembled WGS sequence"/>
</dbReference>
<evidence type="ECO:0000313" key="3">
    <source>
        <dbReference type="Proteomes" id="UP000479710"/>
    </source>
</evidence>
<keyword evidence="3" id="KW-1185">Reference proteome</keyword>
<name>A0A6G1F8D7_9ORYZ</name>
<evidence type="ECO:0000313" key="2">
    <source>
        <dbReference type="EMBL" id="KAF0933160.1"/>
    </source>
</evidence>
<reference evidence="2 3" key="1">
    <citation type="submission" date="2019-11" db="EMBL/GenBank/DDBJ databases">
        <title>Whole genome sequence of Oryza granulata.</title>
        <authorList>
            <person name="Li W."/>
        </authorList>
    </citation>
    <scope>NUCLEOTIDE SEQUENCE [LARGE SCALE GENOMIC DNA]</scope>
    <source>
        <strain evidence="3">cv. Menghai</strain>
        <tissue evidence="2">Leaf</tissue>
    </source>
</reference>
<protein>
    <submittedName>
        <fullName evidence="2">Uncharacterized protein</fullName>
    </submittedName>
</protein>
<feature type="non-terminal residue" evidence="2">
    <location>
        <position position="1"/>
    </location>
</feature>
<proteinExistence type="predicted"/>